<dbReference type="Proteomes" id="UP001519325">
    <property type="component" value="Unassembled WGS sequence"/>
</dbReference>
<dbReference type="InterPro" id="IPR012338">
    <property type="entry name" value="Beta-lactam/transpept-like"/>
</dbReference>
<evidence type="ECO:0000313" key="3">
    <source>
        <dbReference type="Proteomes" id="UP001519325"/>
    </source>
</evidence>
<keyword evidence="2" id="KW-0378">Hydrolase</keyword>
<dbReference type="PANTHER" id="PTHR43283">
    <property type="entry name" value="BETA-LACTAMASE-RELATED"/>
    <property type="match status" value="1"/>
</dbReference>
<dbReference type="RefSeq" id="WP_209895260.1">
    <property type="nucleotide sequence ID" value="NZ_JAGGMR010000001.1"/>
</dbReference>
<dbReference type="PANTHER" id="PTHR43283:SF7">
    <property type="entry name" value="BETA-LACTAMASE-RELATED DOMAIN-CONTAINING PROTEIN"/>
    <property type="match status" value="1"/>
</dbReference>
<proteinExistence type="predicted"/>
<organism evidence="2 3">
    <name type="scientific">Nocardia goodfellowii</name>
    <dbReference type="NCBI Taxonomy" id="882446"/>
    <lineage>
        <taxon>Bacteria</taxon>
        <taxon>Bacillati</taxon>
        <taxon>Actinomycetota</taxon>
        <taxon>Actinomycetes</taxon>
        <taxon>Mycobacteriales</taxon>
        <taxon>Nocardiaceae</taxon>
        <taxon>Nocardia</taxon>
    </lineage>
</organism>
<dbReference type="InterPro" id="IPR001466">
    <property type="entry name" value="Beta-lactam-related"/>
</dbReference>
<comment type="caution">
    <text evidence="2">The sequence shown here is derived from an EMBL/GenBank/DDBJ whole genome shotgun (WGS) entry which is preliminary data.</text>
</comment>
<keyword evidence="3" id="KW-1185">Reference proteome</keyword>
<protein>
    <submittedName>
        <fullName evidence="2">CubicO group peptidase (Beta-lactamase class C family)</fullName>
        <ecNumber evidence="2">3.5.1.46</ecNumber>
    </submittedName>
</protein>
<dbReference type="InterPro" id="IPR050789">
    <property type="entry name" value="Diverse_Enzym_Activities"/>
</dbReference>
<accession>A0ABS4QL57</accession>
<dbReference type="Pfam" id="PF00144">
    <property type="entry name" value="Beta-lactamase"/>
    <property type="match status" value="1"/>
</dbReference>
<evidence type="ECO:0000313" key="2">
    <source>
        <dbReference type="EMBL" id="MBP2192435.1"/>
    </source>
</evidence>
<evidence type="ECO:0000259" key="1">
    <source>
        <dbReference type="Pfam" id="PF00144"/>
    </source>
</evidence>
<feature type="domain" description="Beta-lactamase-related" evidence="1">
    <location>
        <begin position="80"/>
        <end position="364"/>
    </location>
</feature>
<reference evidence="2 3" key="1">
    <citation type="submission" date="2021-03" db="EMBL/GenBank/DDBJ databases">
        <title>Sequencing the genomes of 1000 actinobacteria strains.</title>
        <authorList>
            <person name="Klenk H.-P."/>
        </authorList>
    </citation>
    <scope>NUCLEOTIDE SEQUENCE [LARGE SCALE GENOMIC DNA]</scope>
    <source>
        <strain evidence="2 3">DSM 45516</strain>
    </source>
</reference>
<dbReference type="EMBL" id="JAGGMR010000001">
    <property type="protein sequence ID" value="MBP2192435.1"/>
    <property type="molecule type" value="Genomic_DNA"/>
</dbReference>
<dbReference type="EC" id="3.5.1.46" evidence="2"/>
<dbReference type="SUPFAM" id="SSF56601">
    <property type="entry name" value="beta-lactamase/transpeptidase-like"/>
    <property type="match status" value="1"/>
</dbReference>
<name>A0ABS4QL57_9NOCA</name>
<dbReference type="Gene3D" id="3.40.710.10">
    <property type="entry name" value="DD-peptidase/beta-lactamase superfamily"/>
    <property type="match status" value="1"/>
</dbReference>
<gene>
    <name evidence="2" type="ORF">BJ987_005336</name>
</gene>
<sequence>MTRTLRNDDIIWGRGFLDPAHVRHNATAVRETGPTRAVWRGAGDPRPLPSAPIDLSDISLAWTHGRTVPLATALAESETDALLVMHRGRKVYETYLHGYRAHEPHLNASAAKSYLGLLAALLEDQGLLNRDSPVAHYVPEFAGTGYGDATIDQLLHMSTDVRFGNRPYDRVLEAHRYWAVVTPSLRPQGYRGPTTILDHLATARAAGPYGREFRYENGNVEALAEVLRRITGISTAELFSTLLWSKIGTAEDGCYLLDSAGTEMACGGFAATASDVARLGEMLRCGGAVGDRQIVPARVVDAIGRVSSGPAARVRLPRDSADAPASLSYRDFWWVLNDGYGSYMASGIHGQRLFISPGTDLVIVHYGAHILSPSAPQPPLAGLFAQIAAVLMGSATRN</sequence>
<dbReference type="GO" id="GO:0019875">
    <property type="term" value="F:6-aminohexanoate-dimer hydrolase activity"/>
    <property type="evidence" value="ECO:0007669"/>
    <property type="project" value="UniProtKB-EC"/>
</dbReference>